<feature type="transmembrane region" description="Helical" evidence="1">
    <location>
        <begin position="96"/>
        <end position="116"/>
    </location>
</feature>
<evidence type="ECO:0000256" key="1">
    <source>
        <dbReference type="SAM" id="Phobius"/>
    </source>
</evidence>
<feature type="transmembrane region" description="Helical" evidence="1">
    <location>
        <begin position="188"/>
        <end position="208"/>
    </location>
</feature>
<feature type="transmembrane region" description="Helical" evidence="1">
    <location>
        <begin position="29"/>
        <end position="49"/>
    </location>
</feature>
<dbReference type="Proteomes" id="UP000278673">
    <property type="component" value="Unassembled WGS sequence"/>
</dbReference>
<dbReference type="SUPFAM" id="SSF103473">
    <property type="entry name" value="MFS general substrate transporter"/>
    <property type="match status" value="1"/>
</dbReference>
<dbReference type="Gene3D" id="1.20.1250.20">
    <property type="entry name" value="MFS general substrate transporter like domains"/>
    <property type="match status" value="1"/>
</dbReference>
<gene>
    <name evidence="2" type="ORF">EBN88_15755</name>
</gene>
<accession>A0A3M2LNJ8</accession>
<evidence type="ECO:0000313" key="2">
    <source>
        <dbReference type="EMBL" id="RMI39044.1"/>
    </source>
</evidence>
<keyword evidence="3" id="KW-1185">Reference proteome</keyword>
<proteinExistence type="predicted"/>
<feature type="transmembrane region" description="Helical" evidence="1">
    <location>
        <begin position="61"/>
        <end position="84"/>
    </location>
</feature>
<name>A0A3M2LNJ8_9ACTN</name>
<dbReference type="PANTHER" id="PTHR11360:SF284">
    <property type="entry name" value="EG:103B4.3 PROTEIN-RELATED"/>
    <property type="match status" value="1"/>
</dbReference>
<dbReference type="EMBL" id="RFFJ01000080">
    <property type="protein sequence ID" value="RMI39044.1"/>
    <property type="molecule type" value="Genomic_DNA"/>
</dbReference>
<dbReference type="InterPro" id="IPR036259">
    <property type="entry name" value="MFS_trans_sf"/>
</dbReference>
<dbReference type="Pfam" id="PF07690">
    <property type="entry name" value="MFS_1"/>
    <property type="match status" value="1"/>
</dbReference>
<dbReference type="GO" id="GO:0022857">
    <property type="term" value="F:transmembrane transporter activity"/>
    <property type="evidence" value="ECO:0007669"/>
    <property type="project" value="InterPro"/>
</dbReference>
<feature type="non-terminal residue" evidence="2">
    <location>
        <position position="1"/>
    </location>
</feature>
<reference evidence="2 3" key="1">
    <citation type="submission" date="2018-10" db="EMBL/GenBank/DDBJ databases">
        <title>Isolation, diversity and antifungal activity of actinobacteria from wheat.</title>
        <authorList>
            <person name="Han C."/>
        </authorList>
    </citation>
    <scope>NUCLEOTIDE SEQUENCE [LARGE SCALE GENOMIC DNA]</scope>
    <source>
        <strain evidence="2 3">NEAU-YY642</strain>
    </source>
</reference>
<evidence type="ECO:0000313" key="3">
    <source>
        <dbReference type="Proteomes" id="UP000278673"/>
    </source>
</evidence>
<dbReference type="PANTHER" id="PTHR11360">
    <property type="entry name" value="MONOCARBOXYLATE TRANSPORTER"/>
    <property type="match status" value="1"/>
</dbReference>
<dbReference type="InterPro" id="IPR050327">
    <property type="entry name" value="Proton-linked_MCT"/>
</dbReference>
<dbReference type="AlphaFoldDB" id="A0A3M2LNJ8"/>
<comment type="caution">
    <text evidence="2">The sequence shown here is derived from an EMBL/GenBank/DDBJ whole genome shotgun (WGS) entry which is preliminary data.</text>
</comment>
<keyword evidence="1" id="KW-0472">Membrane</keyword>
<dbReference type="InterPro" id="IPR011701">
    <property type="entry name" value="MFS"/>
</dbReference>
<keyword evidence="1" id="KW-1133">Transmembrane helix</keyword>
<dbReference type="RefSeq" id="WP_122184513.1">
    <property type="nucleotide sequence ID" value="NZ_RFFJ01000080.1"/>
</dbReference>
<feature type="transmembrane region" description="Helical" evidence="1">
    <location>
        <begin position="156"/>
        <end position="176"/>
    </location>
</feature>
<protein>
    <submittedName>
        <fullName evidence="2">MFS transporter</fullName>
    </submittedName>
</protein>
<sequence length="213" mass="21763">ARPVPRPPRAPGAAAHGLRVLVRAARTGAFWLLAGVYAICGATTNGIMWSHWVPAAHDHGVGATAAASMLSLIGIFSALGALVSGWLTDRLDPRRLLVVYFAVRALTLLALPQALAAGAGPALLAFTVVYGLVDIATVPPVIALANDRFGADGPIVFGWVTTFHQLGAGVAAFAAAAARELLGGYDPVWLVLSAACLVAAPLALVAVAPPGRR</sequence>
<feature type="transmembrane region" description="Helical" evidence="1">
    <location>
        <begin position="122"/>
        <end position="144"/>
    </location>
</feature>
<keyword evidence="1" id="KW-0812">Transmembrane</keyword>
<organism evidence="2 3">
    <name type="scientific">Streptomyces triticirhizae</name>
    <dbReference type="NCBI Taxonomy" id="2483353"/>
    <lineage>
        <taxon>Bacteria</taxon>
        <taxon>Bacillati</taxon>
        <taxon>Actinomycetota</taxon>
        <taxon>Actinomycetes</taxon>
        <taxon>Kitasatosporales</taxon>
        <taxon>Streptomycetaceae</taxon>
        <taxon>Streptomyces</taxon>
    </lineage>
</organism>